<dbReference type="Gene3D" id="3.90.75.20">
    <property type="match status" value="1"/>
</dbReference>
<accession>A0A397J7J4</accession>
<dbReference type="STRING" id="1348612.A0A397J7J4"/>
<evidence type="ECO:0000259" key="1">
    <source>
        <dbReference type="Pfam" id="PF13392"/>
    </source>
</evidence>
<dbReference type="Proteomes" id="UP000266861">
    <property type="component" value="Unassembled WGS sequence"/>
</dbReference>
<keyword evidence="3" id="KW-1185">Reference proteome</keyword>
<evidence type="ECO:0000313" key="2">
    <source>
        <dbReference type="EMBL" id="RHZ81154.1"/>
    </source>
</evidence>
<name>A0A397J7J4_9GLOM</name>
<dbReference type="AlphaFoldDB" id="A0A397J7J4"/>
<proteinExistence type="predicted"/>
<dbReference type="Pfam" id="PF13392">
    <property type="entry name" value="HNH_3"/>
    <property type="match status" value="1"/>
</dbReference>
<protein>
    <recommendedName>
        <fullName evidence="1">HNH nuclease domain-containing protein</fullName>
    </recommendedName>
</protein>
<dbReference type="SUPFAM" id="SSF54060">
    <property type="entry name" value="His-Me finger endonucleases"/>
    <property type="match status" value="1"/>
</dbReference>
<comment type="caution">
    <text evidence="2">The sequence shown here is derived from an EMBL/GenBank/DDBJ whole genome shotgun (WGS) entry which is preliminary data.</text>
</comment>
<feature type="domain" description="HNH nuclease" evidence="1">
    <location>
        <begin position="71"/>
        <end position="95"/>
    </location>
</feature>
<dbReference type="EMBL" id="PQFF01000115">
    <property type="protein sequence ID" value="RHZ81154.1"/>
    <property type="molecule type" value="Genomic_DNA"/>
</dbReference>
<sequence length="249" mass="28760">MIAELVLEIGKECAIELSSVHDIVPSVYTSALKKYLNNVLKETGNNFKTRFQVKDQNKLFQLYCEKILTYVNHVNGIKHDNRVVNLEWVTPKENAECIVFRNPCHKYRKIVQKTLDGNVVQIWNSICLASNTLKISNISACCREKRNTVEGWCWIYYENYIEQDPNEEWKEIELNSRKFRVLSLGKVQLSSGVITQGLLNMGYLAVNGHLVYRLVALAFCPKEEGNMLWNGWMQQRGVKQIFDNGSTFS</sequence>
<dbReference type="Gene3D" id="1.10.10.10">
    <property type="entry name" value="Winged helix-like DNA-binding domain superfamily/Winged helix DNA-binding domain"/>
    <property type="match status" value="1"/>
</dbReference>
<organism evidence="2 3">
    <name type="scientific">Diversispora epigaea</name>
    <dbReference type="NCBI Taxonomy" id="1348612"/>
    <lineage>
        <taxon>Eukaryota</taxon>
        <taxon>Fungi</taxon>
        <taxon>Fungi incertae sedis</taxon>
        <taxon>Mucoromycota</taxon>
        <taxon>Glomeromycotina</taxon>
        <taxon>Glomeromycetes</taxon>
        <taxon>Diversisporales</taxon>
        <taxon>Diversisporaceae</taxon>
        <taxon>Diversispora</taxon>
    </lineage>
</organism>
<dbReference type="InterPro" id="IPR044925">
    <property type="entry name" value="His-Me_finger_sf"/>
</dbReference>
<reference evidence="2 3" key="1">
    <citation type="submission" date="2018-08" db="EMBL/GenBank/DDBJ databases">
        <title>Genome and evolution of the arbuscular mycorrhizal fungus Diversispora epigaea (formerly Glomus versiforme) and its bacterial endosymbionts.</title>
        <authorList>
            <person name="Sun X."/>
            <person name="Fei Z."/>
            <person name="Harrison M."/>
        </authorList>
    </citation>
    <scope>NUCLEOTIDE SEQUENCE [LARGE SCALE GENOMIC DNA]</scope>
    <source>
        <strain evidence="2 3">IT104</strain>
    </source>
</reference>
<gene>
    <name evidence="2" type="ORF">Glove_123g147</name>
</gene>
<dbReference type="InterPro" id="IPR036388">
    <property type="entry name" value="WH-like_DNA-bd_sf"/>
</dbReference>
<dbReference type="OrthoDB" id="447635at2759"/>
<dbReference type="InterPro" id="IPR003615">
    <property type="entry name" value="HNH_nuc"/>
</dbReference>
<evidence type="ECO:0000313" key="3">
    <source>
        <dbReference type="Proteomes" id="UP000266861"/>
    </source>
</evidence>